<dbReference type="VEuPathDB" id="AmoebaDB:NAEGRDRAFT_80685"/>
<dbReference type="KEGG" id="ngr:NAEGRDRAFT_80685"/>
<accession>D2VNX1</accession>
<dbReference type="EMBL" id="GG738885">
    <property type="protein sequence ID" value="EFC41566.1"/>
    <property type="molecule type" value="Genomic_DNA"/>
</dbReference>
<dbReference type="RefSeq" id="XP_002674310.1">
    <property type="nucleotide sequence ID" value="XM_002674264.1"/>
</dbReference>
<dbReference type="AlphaFoldDB" id="D2VNX1"/>
<proteinExistence type="predicted"/>
<reference evidence="1 2" key="1">
    <citation type="journal article" date="2010" name="Cell">
        <title>The genome of Naegleria gruberi illuminates early eukaryotic versatility.</title>
        <authorList>
            <person name="Fritz-Laylin L.K."/>
            <person name="Prochnik S.E."/>
            <person name="Ginger M.L."/>
            <person name="Dacks J.B."/>
            <person name="Carpenter M.L."/>
            <person name="Field M.C."/>
            <person name="Kuo A."/>
            <person name="Paredez A."/>
            <person name="Chapman J."/>
            <person name="Pham J."/>
            <person name="Shu S."/>
            <person name="Neupane R."/>
            <person name="Cipriano M."/>
            <person name="Mancuso J."/>
            <person name="Tu H."/>
            <person name="Salamov A."/>
            <person name="Lindquist E."/>
            <person name="Shapiro H."/>
            <person name="Lucas S."/>
            <person name="Grigoriev I.V."/>
            <person name="Cande W.Z."/>
            <person name="Fulton C."/>
            <person name="Rokhsar D.S."/>
            <person name="Dawson S.C."/>
        </authorList>
    </citation>
    <scope>NUCLEOTIDE SEQUENCE [LARGE SCALE GENOMIC DNA]</scope>
    <source>
        <strain evidence="1 2">NEG-M</strain>
    </source>
</reference>
<dbReference type="GeneID" id="8851171"/>
<dbReference type="InParanoid" id="D2VNX1"/>
<dbReference type="Proteomes" id="UP000006671">
    <property type="component" value="Unassembled WGS sequence"/>
</dbReference>
<dbReference type="OMA" id="GRIWINQ"/>
<evidence type="ECO:0000313" key="1">
    <source>
        <dbReference type="EMBL" id="EFC41566.1"/>
    </source>
</evidence>
<sequence>MSDAFPPFELDLVNAHKWMDFIHDRIGDDQLYQVPDHVPKPRTTRQEYNTFLNNFVMNGNGKFPKVSEKSKDSYRSTYDFHAEEGGKLSPLGRIWINQYQRKEQSSQNKQDEESVEETIADPSLLELIRGKLSFDLKFRIISMIPSTSRIVRQYENQQWSELFPDDFSIDCNVKDSAFVSYHKYRIISKEFNNRMQKKLMELDSLNLAKVFSMGQTPKQLENLVKTAYLLSFINSKRKYVLGRTKDVENINIYQDFSKIHSCLRSCCAEMNNLVTHYFVGGTLYFNSSIAFFHSDKTDLELEDQDKDKQEEKQIVQNEDTEEFGGIFVEPEYIPKDTEIAPQTEEDIVKYFELQDLNYGRHNFDYIISRSDRENQKKEYKKIALQNKSLDFKGNIYNNLILHLLLENGKEIPQNLDEDLLLSKNFKKNGLEEITFVNFGLSSLFECIKNSRHVRRVGVNDHDNLALFTKKQVDFRESVKTAVISSLENNVQKIDVHLHRDAYGIMDEIELICTHFPNVKEIRASILCPNIHYTPMNTFQNTTSSIQFKDIRQSLSYDLEKIIFKAQSCPLTTMGYNEEVVDAETVDTNPLFENTTLGEGCLSICFSSIREFESHNIESLEKELEIDLLHYPTFVIAIFESKSQLQEKKEIIDYFLERGFKESYFIDSFNSYSEDTRALEEYLIFRRKHSKNPILKNARAYSTPLTHEKLFCDIYLGLDLISNPQEFEKACFAAIAHKCVRTHIPVSSHSSVFTKLFLAKLFYENADMDLFIYYLDHHLNICTEKDIIEEAERWACDTVSNLSHERTRRTLQLFFTYISKPKQHTYYQHQKSTFNLDKISSYIALLVCAKEFSLVEACLTLAQHCFSNFNELFIKPFSTSNLKSKVSRVNNMAAVIEDSYGTMFEYETKIERRKELLKIIYHKGITDLETKIDSSILDENCIEDKLRDQTTNILDLLCSCVGSEILVLYAIDVMTSSQLLYQDSWGNTCLHIISEQTITNIELYEKIIEKQPKIVNVLNNDLNTVLHVIAYLPFPSLFTVGKVLVEKYGADKDLINAYGLTAYEIAMLTILESKSLNDEKHYDLSWLLPTSGKTKKDIFHKMILDKQAN</sequence>
<dbReference type="Gene3D" id="1.25.40.20">
    <property type="entry name" value="Ankyrin repeat-containing domain"/>
    <property type="match status" value="1"/>
</dbReference>
<protein>
    <submittedName>
        <fullName evidence="1">Uncharacterized protein</fullName>
    </submittedName>
</protein>
<name>D2VNX1_NAEGR</name>
<dbReference type="InterPro" id="IPR036770">
    <property type="entry name" value="Ankyrin_rpt-contain_sf"/>
</dbReference>
<gene>
    <name evidence="1" type="ORF">NAEGRDRAFT_80685</name>
</gene>
<organism evidence="2">
    <name type="scientific">Naegleria gruberi</name>
    <name type="common">Amoeba</name>
    <dbReference type="NCBI Taxonomy" id="5762"/>
    <lineage>
        <taxon>Eukaryota</taxon>
        <taxon>Discoba</taxon>
        <taxon>Heterolobosea</taxon>
        <taxon>Tetramitia</taxon>
        <taxon>Eutetramitia</taxon>
        <taxon>Vahlkampfiidae</taxon>
        <taxon>Naegleria</taxon>
    </lineage>
</organism>
<keyword evidence="2" id="KW-1185">Reference proteome</keyword>
<dbReference type="SUPFAM" id="SSF48403">
    <property type="entry name" value="Ankyrin repeat"/>
    <property type="match status" value="1"/>
</dbReference>
<evidence type="ECO:0000313" key="2">
    <source>
        <dbReference type="Proteomes" id="UP000006671"/>
    </source>
</evidence>